<dbReference type="GO" id="GO:0006508">
    <property type="term" value="P:proteolysis"/>
    <property type="evidence" value="ECO:0007669"/>
    <property type="project" value="UniProtKB-KW"/>
</dbReference>
<dbReference type="EMBL" id="CP043494">
    <property type="protein sequence ID" value="WNG47228.1"/>
    <property type="molecule type" value="Genomic_DNA"/>
</dbReference>
<protein>
    <submittedName>
        <fullName evidence="1">Protease</fullName>
    </submittedName>
</protein>
<dbReference type="GO" id="GO:0008233">
    <property type="term" value="F:peptidase activity"/>
    <property type="evidence" value="ECO:0007669"/>
    <property type="project" value="UniProtKB-KW"/>
</dbReference>
<dbReference type="Proteomes" id="UP001611383">
    <property type="component" value="Chromosome"/>
</dbReference>
<dbReference type="PROSITE" id="PS51257">
    <property type="entry name" value="PROKAR_LIPOPROTEIN"/>
    <property type="match status" value="1"/>
</dbReference>
<keyword evidence="1" id="KW-0378">Hydrolase</keyword>
<keyword evidence="1" id="KW-0645">Protease</keyword>
<name>A0ABY9WTY5_9BACT</name>
<proteinExistence type="predicted"/>
<organism evidence="1 2">
    <name type="scientific">Archangium minus</name>
    <dbReference type="NCBI Taxonomy" id="83450"/>
    <lineage>
        <taxon>Bacteria</taxon>
        <taxon>Pseudomonadati</taxon>
        <taxon>Myxococcota</taxon>
        <taxon>Myxococcia</taxon>
        <taxon>Myxococcales</taxon>
        <taxon>Cystobacterineae</taxon>
        <taxon>Archangiaceae</taxon>
        <taxon>Archangium</taxon>
    </lineage>
</organism>
<reference evidence="1 2" key="1">
    <citation type="submission" date="2019-08" db="EMBL/GenBank/DDBJ databases">
        <title>Archangium and Cystobacter genomes.</title>
        <authorList>
            <person name="Chen I.-C.K."/>
            <person name="Wielgoss S."/>
        </authorList>
    </citation>
    <scope>NUCLEOTIDE SEQUENCE [LARGE SCALE GENOMIC DNA]</scope>
    <source>
        <strain evidence="1 2">Cbm 6</strain>
    </source>
</reference>
<sequence>MTRGHVGWVALCCLAFGGSACTRKEIPAQPEPAQQQEAPPQKENPAVATPLECSLSVPPSVRAGEPVEVRFQLTNRTAQPLFVLKWRTPLEGLRGNDFQVTRDGTEIPYQGPMVKRANPSADSYVTIAPGASVEARVELTLAYEMNQPGRYRIEFSNQLMDVAEKQADVPRTLDQLQSTPVQCPVIETTITAP</sequence>
<gene>
    <name evidence="1" type="ORF">F0U60_26200</name>
</gene>
<keyword evidence="2" id="KW-1185">Reference proteome</keyword>
<dbReference type="Gene3D" id="2.60.40.2970">
    <property type="match status" value="1"/>
</dbReference>
<accession>A0ABY9WTY5</accession>
<evidence type="ECO:0000313" key="1">
    <source>
        <dbReference type="EMBL" id="WNG47228.1"/>
    </source>
</evidence>
<evidence type="ECO:0000313" key="2">
    <source>
        <dbReference type="Proteomes" id="UP001611383"/>
    </source>
</evidence>